<dbReference type="EMBL" id="CP122959">
    <property type="protein sequence ID" value="WGI18559.1"/>
    <property type="molecule type" value="Genomic_DNA"/>
</dbReference>
<protein>
    <submittedName>
        <fullName evidence="1">Phage head-tail connector protein</fullName>
    </submittedName>
</protein>
<dbReference type="Proteomes" id="UP001179858">
    <property type="component" value="Chromosome"/>
</dbReference>
<proteinExistence type="predicted"/>
<dbReference type="RefSeq" id="WP_280102625.1">
    <property type="nucleotide sequence ID" value="NZ_CP122959.1"/>
</dbReference>
<evidence type="ECO:0000313" key="2">
    <source>
        <dbReference type="Proteomes" id="UP001179858"/>
    </source>
</evidence>
<name>A0AAF0K3J9_LATSK</name>
<dbReference type="InterPro" id="IPR021146">
    <property type="entry name" value="Phage_gp6-like_head-tail"/>
</dbReference>
<dbReference type="AlphaFoldDB" id="A0AAF0K3J9"/>
<organism evidence="1 2">
    <name type="scientific">Latilactobacillus sakei</name>
    <name type="common">Lactobacillus sakei</name>
    <dbReference type="NCBI Taxonomy" id="1599"/>
    <lineage>
        <taxon>Bacteria</taxon>
        <taxon>Bacillati</taxon>
        <taxon>Bacillota</taxon>
        <taxon>Bacilli</taxon>
        <taxon>Lactobacillales</taxon>
        <taxon>Lactobacillaceae</taxon>
        <taxon>Latilactobacillus</taxon>
    </lineage>
</organism>
<sequence>MGDTEILKSIKLRIGIDDNLQDELLMDIIADANAMVLGYINQDGNLAFVVPADASWVIKDVAVKMFNRIGDEGKTSSGEGNVSNAWETIDLSQYADALDKHRNSNLRRRPGMRFV</sequence>
<accession>A0AAF0K3J9</accession>
<reference evidence="1" key="1">
    <citation type="submission" date="2023-04" db="EMBL/GenBank/DDBJ databases">
        <title>Novel strain of Lactilactobacillus sakei and use thereof.</title>
        <authorList>
            <person name="Kim S.Y."/>
        </authorList>
    </citation>
    <scope>NUCLEOTIDE SEQUENCE</scope>
    <source>
        <strain evidence="1">HUP1</strain>
    </source>
</reference>
<dbReference type="Pfam" id="PF05135">
    <property type="entry name" value="Phage_connect_1"/>
    <property type="match status" value="1"/>
</dbReference>
<gene>
    <name evidence="1" type="ORF">QBD03_07310</name>
</gene>
<evidence type="ECO:0000313" key="1">
    <source>
        <dbReference type="EMBL" id="WGI18559.1"/>
    </source>
</evidence>